<organism evidence="1 2">
    <name type="scientific">Priestia megaterium (strain WSH-002)</name>
    <name type="common">Bacillus megaterium</name>
    <dbReference type="NCBI Taxonomy" id="1006007"/>
    <lineage>
        <taxon>Bacteria</taxon>
        <taxon>Bacillati</taxon>
        <taxon>Bacillota</taxon>
        <taxon>Bacilli</taxon>
        <taxon>Bacillales</taxon>
        <taxon>Bacillaceae</taxon>
        <taxon>Priestia</taxon>
    </lineage>
</organism>
<evidence type="ECO:0000313" key="1">
    <source>
        <dbReference type="EMBL" id="AEN90303.1"/>
    </source>
</evidence>
<reference evidence="1 2" key="1">
    <citation type="journal article" date="2011" name="J. Bacteriol.">
        <title>Complete genome sequence of the industrial strain Bacillus megaterium WSH-002.</title>
        <authorList>
            <person name="Liu L."/>
            <person name="Li Y."/>
            <person name="Zhang J."/>
            <person name="Zou W."/>
            <person name="Zhou Z."/>
            <person name="Liu J."/>
            <person name="Li X."/>
            <person name="Wang L."/>
            <person name="Chen J."/>
        </authorList>
    </citation>
    <scope>NUCLEOTIDE SEQUENCE [LARGE SCALE GENOMIC DNA]</scope>
    <source>
        <strain evidence="1 2">WSH-002</strain>
    </source>
</reference>
<sequence>MEFVPGGFTRPVLQLNFEIEVPWVLAEEPD</sequence>
<protein>
    <submittedName>
        <fullName evidence="1">Uncharacterized protein</fullName>
    </submittedName>
</protein>
<dbReference type="KEGG" id="bmh:BMWSH_3421"/>
<dbReference type="AlphaFoldDB" id="A0A8D4BPA1"/>
<accession>A0A8D4BPA1</accession>
<dbReference type="Proteomes" id="UP000001283">
    <property type="component" value="Chromosome"/>
</dbReference>
<name>A0A8D4BPA1_PRIMW</name>
<evidence type="ECO:0000313" key="2">
    <source>
        <dbReference type="Proteomes" id="UP000001283"/>
    </source>
</evidence>
<dbReference type="EMBL" id="CP003017">
    <property type="protein sequence ID" value="AEN90303.1"/>
    <property type="molecule type" value="Genomic_DNA"/>
</dbReference>
<gene>
    <name evidence="1" type="ORF">BMWSH_3421</name>
</gene>
<proteinExistence type="predicted"/>